<dbReference type="SMART" id="SM00382">
    <property type="entry name" value="AAA"/>
    <property type="match status" value="1"/>
</dbReference>
<feature type="modified residue" description="Phosphoserine; by DYRK2" evidence="22">
    <location>
        <position position="1364"/>
    </location>
</feature>
<dbReference type="Pfam" id="PF00069">
    <property type="entry name" value="Pkinase"/>
    <property type="match status" value="2"/>
</dbReference>
<dbReference type="InterPro" id="IPR049761">
    <property type="entry name" value="LATS1-like_MobB"/>
</dbReference>
<dbReference type="PANTHER" id="PTHR23074">
    <property type="entry name" value="AAA DOMAIN-CONTAINING"/>
    <property type="match status" value="1"/>
</dbReference>
<dbReference type="CDD" id="cd21748">
    <property type="entry name" value="Kp60-NTD"/>
    <property type="match status" value="1"/>
</dbReference>
<dbReference type="Gene3D" id="1.20.58.80">
    <property type="entry name" value="Phosphotransferase system, lactose/cellobiose-type IIA subunit"/>
    <property type="match status" value="1"/>
</dbReference>
<dbReference type="PROSITE" id="PS00108">
    <property type="entry name" value="PROTEIN_KINASE_ST"/>
    <property type="match status" value="1"/>
</dbReference>
<keyword evidence="17 22" id="KW-0206">Cytoskeleton</keyword>
<dbReference type="InterPro" id="IPR003959">
    <property type="entry name" value="ATPase_AAA_core"/>
</dbReference>
<comment type="catalytic activity">
    <reaction evidence="22">
        <text>n ATP + n H2O + a microtubule = n ADP + n phosphate + (n+1) alpha/beta tubulin heterodimers.</text>
        <dbReference type="EC" id="5.6.1.1"/>
    </reaction>
</comment>
<keyword evidence="7 22" id="KW-0597">Phosphoprotein</keyword>
<dbReference type="Gene3D" id="3.30.200.20">
    <property type="entry name" value="Phosphorylase Kinase, domain 1"/>
    <property type="match status" value="2"/>
</dbReference>
<protein>
    <recommendedName>
        <fullName evidence="22">Katanin p60 ATPase-containing subunit A1</fullName>
        <shortName evidence="22">Katanin p60 subunit A1</shortName>
        <ecNumber evidence="22">5.6.1.1</ecNumber>
    </recommendedName>
    <alternativeName>
        <fullName evidence="22">p60 katanin</fullName>
    </alternativeName>
</protein>
<keyword evidence="15 22" id="KW-0067">ATP-binding</keyword>
<keyword evidence="10 22" id="KW-0493">Microtubule</keyword>
<comment type="similarity">
    <text evidence="22">Belongs to the AAA ATPase family. Katanin p60 subunit A1 subfamily.</text>
</comment>
<feature type="compositionally biased region" description="Pro residues" evidence="23">
    <location>
        <begin position="204"/>
        <end position="237"/>
    </location>
</feature>
<dbReference type="InterPro" id="IPR028596">
    <property type="entry name" value="KATNA1"/>
</dbReference>
<dbReference type="GO" id="GO:0106310">
    <property type="term" value="F:protein serine kinase activity"/>
    <property type="evidence" value="ECO:0007669"/>
    <property type="project" value="RHEA"/>
</dbReference>
<dbReference type="FunFam" id="1.10.8.60:FF:000025">
    <property type="entry name" value="Katanin p60 ATPase-containing subunit A1"/>
    <property type="match status" value="1"/>
</dbReference>
<evidence type="ECO:0000256" key="16">
    <source>
        <dbReference type="ARBA" id="ARBA00022842"/>
    </source>
</evidence>
<evidence type="ECO:0000256" key="6">
    <source>
        <dbReference type="ARBA" id="ARBA00022527"/>
    </source>
</evidence>
<evidence type="ECO:0000256" key="9">
    <source>
        <dbReference type="ARBA" id="ARBA00022679"/>
    </source>
</evidence>
<gene>
    <name evidence="22" type="primary">KATNA1</name>
    <name evidence="27" type="ORF">PAL_GLEAN10013983</name>
</gene>
<keyword evidence="28" id="KW-1185">Reference proteome</keyword>
<dbReference type="GO" id="GO:0051013">
    <property type="term" value="P:microtubule severing"/>
    <property type="evidence" value="ECO:0007669"/>
    <property type="project" value="UniProtKB-UniRule"/>
</dbReference>
<feature type="region of interest" description="Disordered" evidence="23">
    <location>
        <begin position="1342"/>
        <end position="1441"/>
    </location>
</feature>
<evidence type="ECO:0000256" key="21">
    <source>
        <dbReference type="ARBA" id="ARBA00048679"/>
    </source>
</evidence>
<dbReference type="FunFam" id="1.10.510.10:FF:000086">
    <property type="entry name" value="Non-specific serine/threonine protein kinase"/>
    <property type="match status" value="1"/>
</dbReference>
<dbReference type="Pfam" id="PF00433">
    <property type="entry name" value="Pkinase_C"/>
    <property type="match status" value="1"/>
</dbReference>
<feature type="modified residue" description="Phosphoserine; by DYRK2" evidence="22">
    <location>
        <position position="1297"/>
    </location>
</feature>
<comment type="PTM">
    <text evidence="22">Phosphorylation by DYRK2 triggers ubiquitination and subsequent degradation.</text>
</comment>
<keyword evidence="8 22" id="KW-0132">Cell division</keyword>
<dbReference type="CDD" id="cd21778">
    <property type="entry name" value="MobB_LATS1"/>
    <property type="match status" value="1"/>
</dbReference>
<reference evidence="28" key="1">
    <citation type="journal article" date="2013" name="Science">
        <title>Comparative analysis of bat genomes provides insight into the evolution of flight and immunity.</title>
        <authorList>
            <person name="Zhang G."/>
            <person name="Cowled C."/>
            <person name="Shi Z."/>
            <person name="Huang Z."/>
            <person name="Bishop-Lilly K.A."/>
            <person name="Fang X."/>
            <person name="Wynne J.W."/>
            <person name="Xiong Z."/>
            <person name="Baker M.L."/>
            <person name="Zhao W."/>
            <person name="Tachedjian M."/>
            <person name="Zhu Y."/>
            <person name="Zhou P."/>
            <person name="Jiang X."/>
            <person name="Ng J."/>
            <person name="Yang L."/>
            <person name="Wu L."/>
            <person name="Xiao J."/>
            <person name="Feng Y."/>
            <person name="Chen Y."/>
            <person name="Sun X."/>
            <person name="Zhang Y."/>
            <person name="Marsh G.A."/>
            <person name="Crameri G."/>
            <person name="Broder C.C."/>
            <person name="Frey K.G."/>
            <person name="Wang L.F."/>
            <person name="Wang J."/>
        </authorList>
    </citation>
    <scope>NUCLEOTIDE SEQUENCE [LARGE SCALE GENOMIC DNA]</scope>
</reference>
<feature type="compositionally biased region" description="Polar residues" evidence="23">
    <location>
        <begin position="423"/>
        <end position="451"/>
    </location>
</feature>
<dbReference type="Pfam" id="PF21126">
    <property type="entry name" value="KATNA1_MIT"/>
    <property type="match status" value="1"/>
</dbReference>
<dbReference type="FunCoup" id="L5KDJ5">
    <property type="interactions" value="3576"/>
</dbReference>
<dbReference type="InterPro" id="IPR015415">
    <property type="entry name" value="Spast_Vps4_C"/>
</dbReference>
<dbReference type="SUPFAM" id="SSF46934">
    <property type="entry name" value="UBA-like"/>
    <property type="match status" value="1"/>
</dbReference>
<dbReference type="InterPro" id="IPR000719">
    <property type="entry name" value="Prot_kinase_dom"/>
</dbReference>
<dbReference type="GO" id="GO:0004674">
    <property type="term" value="F:protein serine/threonine kinase activity"/>
    <property type="evidence" value="ECO:0007669"/>
    <property type="project" value="UniProtKB-KW"/>
</dbReference>
<evidence type="ECO:0000256" key="15">
    <source>
        <dbReference type="ARBA" id="ARBA00022840"/>
    </source>
</evidence>
<dbReference type="InterPro" id="IPR027417">
    <property type="entry name" value="P-loop_NTPase"/>
</dbReference>
<evidence type="ECO:0000256" key="4">
    <source>
        <dbReference type="ARBA" id="ARBA00009903"/>
    </source>
</evidence>
<keyword evidence="12 22" id="KW-0547">Nucleotide-binding</keyword>
<dbReference type="CDD" id="cd14397">
    <property type="entry name" value="UBA_LATS1"/>
    <property type="match status" value="1"/>
</dbReference>
<dbReference type="Gene3D" id="1.10.510.10">
    <property type="entry name" value="Transferase(Phosphotransferase) domain 1"/>
    <property type="match status" value="2"/>
</dbReference>
<evidence type="ECO:0000256" key="11">
    <source>
        <dbReference type="ARBA" id="ARBA00022723"/>
    </source>
</evidence>
<dbReference type="Proteomes" id="UP000010552">
    <property type="component" value="Unassembled WGS sequence"/>
</dbReference>
<comment type="function">
    <text evidence="22">Catalytic subunit of a complex which severs microtubules in an ATP-dependent manner. Microtubule severing may promote rapid reorganization of cellular microtubule arrays and the release of microtubules from the centrosome following nucleation. Microtubule release from the mitotic spindle poles may allow depolymerization of the microtubule end proximal to the spindle pole, leading to poleward microtubule flux and poleward motion of chromosome. Microtubule release within the cell body of neurons may be required for their transport into neuronal processes by microtubule-dependent motor proteins. This transport is required for axonal growth.</text>
</comment>
<evidence type="ECO:0000259" key="25">
    <source>
        <dbReference type="PROSITE" id="PS50030"/>
    </source>
</evidence>
<feature type="region of interest" description="Disordered" evidence="23">
    <location>
        <begin position="484"/>
        <end position="600"/>
    </location>
</feature>
<comment type="subunit">
    <text evidence="22">Can homooligomerize into hexameric rings, which may be promoted by interaction with microtubules. Interacts with KATNB1, which may serve as a targeting subunit. Interacts with ASPM; the katanin complex formation KATNA1:KATNB1 is required for the association of ASPM. Interacts with dynein and NDEL1. Associates with the E3 ligase complex containing DYRK2, EDD/UBR5, DDB1 and DCAF1 proteins (EDVP complex). Interacts with KLHL42 (via the kelch domains). Interacts with CUL3; the interaction is enhanced by KLHL42. Interacts with KATNB1 and KATNBL1. Interacts with CAMSAP2 and CAMSAP3; leading to regulate the length of CAMSAP-decorated microtubule stretches.</text>
</comment>
<evidence type="ECO:0000256" key="17">
    <source>
        <dbReference type="ARBA" id="ARBA00023212"/>
    </source>
</evidence>
<evidence type="ECO:0000256" key="13">
    <source>
        <dbReference type="ARBA" id="ARBA00022776"/>
    </source>
</evidence>
<dbReference type="GO" id="GO:0016887">
    <property type="term" value="F:ATP hydrolysis activity"/>
    <property type="evidence" value="ECO:0007669"/>
    <property type="project" value="InterPro"/>
</dbReference>
<comment type="domain">
    <text evidence="22">The N-terminus is sufficient for interaction with microtubules, although high affinity binding to microtubules also requires an intact C-terminal domain and ATP, which promotes oligomerization.</text>
</comment>
<dbReference type="InterPro" id="IPR008271">
    <property type="entry name" value="Ser/Thr_kinase_AS"/>
</dbReference>
<comment type="PTM">
    <text evidence="22">Ubiquitinated by the BCR(KLHL42) E3 ubiquitin ligase complex, leading to its proteasomal degradation. Ubiquitinated by the EDVP E3 ligase complex and subsequently targeted for proteasomal degradation.</text>
</comment>
<comment type="subcellular location">
    <subcellularLocation>
        <location evidence="3 22">Cytoplasm</location>
        <location evidence="3 22">Cytoskeleton</location>
        <location evidence="3 22">Microtubule organizing center</location>
        <location evidence="3 22">Centrosome</location>
    </subcellularLocation>
    <subcellularLocation>
        <location evidence="2 22">Cytoplasm</location>
        <location evidence="2 22">Cytoskeleton</location>
        <location evidence="2 22">Spindle</location>
    </subcellularLocation>
    <subcellularLocation>
        <location evidence="22">Cytoplasm</location>
    </subcellularLocation>
    <subcellularLocation>
        <location evidence="22">Midbody</location>
    </subcellularLocation>
    <subcellularLocation>
        <location evidence="22">Cytoplasm</location>
        <location evidence="22">Cytoskeleton</location>
        <location evidence="22">Spindle pole</location>
    </subcellularLocation>
    <text evidence="22">Predominantly cytoplasmic. Localized diffusely in the cytoplasm during the interphase. During metaphase is localized throughout the cell and more widely dispersed than the microtubules. In anaphase and telophase is localized at the midbody region. Also localized to the interphase centrosome and the mitotic spindle poles. Enhanced recruitment to the mitotic spindle poles requires microtubules and interaction with KATNB1. Localizes within the cytoplasm, partially overlapping with microtubules, in interphase and to the mitotic spindle and spindle poles during mitosis.</text>
</comment>
<dbReference type="GO" id="GO:0008568">
    <property type="term" value="F:microtubule severing ATPase activity"/>
    <property type="evidence" value="ECO:0007669"/>
    <property type="project" value="UniProtKB-EC"/>
</dbReference>
<dbReference type="Gene3D" id="3.40.50.300">
    <property type="entry name" value="P-loop containing nucleotide triphosphate hydrolases"/>
    <property type="match status" value="1"/>
</dbReference>
<evidence type="ECO:0000256" key="10">
    <source>
        <dbReference type="ARBA" id="ARBA00022701"/>
    </source>
</evidence>
<evidence type="ECO:0000256" key="8">
    <source>
        <dbReference type="ARBA" id="ARBA00022618"/>
    </source>
</evidence>
<dbReference type="EMBL" id="KB030797">
    <property type="protein sequence ID" value="ELK09635.1"/>
    <property type="molecule type" value="Genomic_DNA"/>
</dbReference>
<dbReference type="SMART" id="SM00220">
    <property type="entry name" value="S_TKc"/>
    <property type="match status" value="1"/>
</dbReference>
<evidence type="ECO:0000259" key="24">
    <source>
        <dbReference type="PROSITE" id="PS50011"/>
    </source>
</evidence>
<keyword evidence="9" id="KW-0808">Transferase</keyword>
<keyword evidence="16" id="KW-0460">Magnesium</keyword>
<dbReference type="GO" id="GO:0000922">
    <property type="term" value="C:spindle pole"/>
    <property type="evidence" value="ECO:0007669"/>
    <property type="project" value="UniProtKB-SubCell"/>
</dbReference>
<evidence type="ECO:0000256" key="12">
    <source>
        <dbReference type="ARBA" id="ARBA00022741"/>
    </source>
</evidence>
<feature type="compositionally biased region" description="Low complexity" evidence="23">
    <location>
        <begin position="1202"/>
        <end position="1212"/>
    </location>
</feature>
<dbReference type="PANTHER" id="PTHR23074:SF71">
    <property type="entry name" value="KATANIN P60 ATPASE-CONTAINING SUBUNIT A1"/>
    <property type="match status" value="1"/>
</dbReference>
<dbReference type="InterPro" id="IPR015940">
    <property type="entry name" value="UBA"/>
</dbReference>
<dbReference type="GO" id="GO:0005813">
    <property type="term" value="C:centrosome"/>
    <property type="evidence" value="ECO:0007669"/>
    <property type="project" value="UniProtKB-SubCell"/>
</dbReference>
<dbReference type="FunFam" id="1.10.510.10:FF:000199">
    <property type="entry name" value="Non-specific serine/threonine protein kinase"/>
    <property type="match status" value="1"/>
</dbReference>
<dbReference type="GO" id="GO:0005874">
    <property type="term" value="C:microtubule"/>
    <property type="evidence" value="ECO:0007669"/>
    <property type="project" value="UniProtKB-KW"/>
</dbReference>
<dbReference type="GO" id="GO:0035329">
    <property type="term" value="P:hippo signaling"/>
    <property type="evidence" value="ECO:0007669"/>
    <property type="project" value="UniProtKB-ARBA"/>
</dbReference>
<feature type="modified residue" description="Phosphothreonine; by DYRK2" evidence="22">
    <location>
        <position position="1388"/>
    </location>
</feature>
<dbReference type="FunFam" id="1.10.8.10:FF:000029">
    <property type="entry name" value="Serine/threonine-protein kinase LATS1 isoform 1"/>
    <property type="match status" value="1"/>
</dbReference>
<dbReference type="GO" id="GO:0051301">
    <property type="term" value="P:cell division"/>
    <property type="evidence" value="ECO:0007669"/>
    <property type="project" value="UniProtKB-KW"/>
</dbReference>
<feature type="compositionally biased region" description="Polar residues" evidence="23">
    <location>
        <begin position="351"/>
        <end position="374"/>
    </location>
</feature>
<dbReference type="CDD" id="cd05625">
    <property type="entry name" value="STKc_LATS1"/>
    <property type="match status" value="1"/>
</dbReference>
<keyword evidence="18 22" id="KW-0413">Isomerase</keyword>
<dbReference type="PROSITE" id="PS50011">
    <property type="entry name" value="PROTEIN_KINASE_DOM"/>
    <property type="match status" value="1"/>
</dbReference>
<dbReference type="CDD" id="cd19522">
    <property type="entry name" value="RecA-like_KTNA1"/>
    <property type="match status" value="1"/>
</dbReference>
<evidence type="ECO:0000256" key="2">
    <source>
        <dbReference type="ARBA" id="ARBA00004186"/>
    </source>
</evidence>
<name>L5KDJ5_PTEAL</name>
<dbReference type="GO" id="GO:1900227">
    <property type="term" value="P:positive regulation of NLRP3 inflammasome complex assembly"/>
    <property type="evidence" value="ECO:0007669"/>
    <property type="project" value="UniProtKB-ARBA"/>
</dbReference>
<dbReference type="FunFam" id="3.30.200.20:FF:001246">
    <property type="entry name" value="Large tumor suppressor kinase 1"/>
    <property type="match status" value="1"/>
</dbReference>
<feature type="binding site" evidence="22">
    <location>
        <begin position="1505"/>
        <end position="1512"/>
    </location>
    <ligand>
        <name>ATP</name>
        <dbReference type="ChEBI" id="CHEBI:30616"/>
    </ligand>
</feature>
<dbReference type="InterPro" id="IPR003960">
    <property type="entry name" value="ATPase_AAA_CS"/>
</dbReference>
<dbReference type="Pfam" id="PF00004">
    <property type="entry name" value="AAA"/>
    <property type="match status" value="1"/>
</dbReference>
<feature type="region of interest" description="Disordered" evidence="23">
    <location>
        <begin position="401"/>
        <end position="453"/>
    </location>
</feature>
<dbReference type="HAMAP" id="MF_03023">
    <property type="entry name" value="Katanin_p60_A1"/>
    <property type="match status" value="1"/>
</dbReference>
<dbReference type="InterPro" id="IPR011009">
    <property type="entry name" value="Kinase-like_dom_sf"/>
</dbReference>
<comment type="catalytic activity">
    <reaction evidence="20">
        <text>L-threonyl-[protein] + ATP = O-phospho-L-threonyl-[protein] + ADP + H(+)</text>
        <dbReference type="Rhea" id="RHEA:46608"/>
        <dbReference type="Rhea" id="RHEA-COMP:11060"/>
        <dbReference type="Rhea" id="RHEA-COMP:11605"/>
        <dbReference type="ChEBI" id="CHEBI:15378"/>
        <dbReference type="ChEBI" id="CHEBI:30013"/>
        <dbReference type="ChEBI" id="CHEBI:30616"/>
        <dbReference type="ChEBI" id="CHEBI:61977"/>
        <dbReference type="ChEBI" id="CHEBI:456216"/>
        <dbReference type="EC" id="2.7.11.1"/>
    </reaction>
</comment>
<feature type="region of interest" description="Disordered" evidence="23">
    <location>
        <begin position="263"/>
        <end position="289"/>
    </location>
</feature>
<keyword evidence="5 22" id="KW-0963">Cytoplasm</keyword>
<feature type="compositionally biased region" description="Polar residues" evidence="23">
    <location>
        <begin position="1112"/>
        <end position="1122"/>
    </location>
</feature>
<keyword evidence="14 27" id="KW-0418">Kinase</keyword>
<feature type="region of interest" description="Disordered" evidence="23">
    <location>
        <begin position="1198"/>
        <end position="1222"/>
    </location>
</feature>
<dbReference type="SUPFAM" id="SSF52540">
    <property type="entry name" value="P-loop containing nucleoside triphosphate hydrolases"/>
    <property type="match status" value="1"/>
</dbReference>
<feature type="domain" description="Protein kinase" evidence="24">
    <location>
        <begin position="674"/>
        <end position="979"/>
    </location>
</feature>
<comment type="cofactor">
    <cofactor evidence="1">
        <name>Mg(2+)</name>
        <dbReference type="ChEBI" id="CHEBI:18420"/>
    </cofactor>
</comment>
<dbReference type="InterPro" id="IPR048611">
    <property type="entry name" value="KATNA1_MIT"/>
</dbReference>
<dbReference type="GO" id="GO:0005737">
    <property type="term" value="C:cytoplasm"/>
    <property type="evidence" value="ECO:0007669"/>
    <property type="project" value="UniProtKB-SubCell"/>
</dbReference>
<feature type="compositionally biased region" description="Low complexity" evidence="23">
    <location>
        <begin position="486"/>
        <end position="498"/>
    </location>
</feature>
<feature type="compositionally biased region" description="Pro residues" evidence="23">
    <location>
        <begin position="269"/>
        <end position="281"/>
    </location>
</feature>
<dbReference type="FunFam" id="1.20.58.80:FF:000003">
    <property type="entry name" value="Katanin p60 ATPase-containing subunit A1"/>
    <property type="match status" value="1"/>
</dbReference>
<evidence type="ECO:0000256" key="18">
    <source>
        <dbReference type="ARBA" id="ARBA00023235"/>
    </source>
</evidence>
<dbReference type="Pfam" id="PF00627">
    <property type="entry name" value="UBA"/>
    <property type="match status" value="1"/>
</dbReference>
<keyword evidence="13 22" id="KW-0498">Mitosis</keyword>
<sequence length="1747" mass="195602">MLQEIRESLRNLSKPSDAIKAEHNVNKMSIEDPRQVRNPPKFGTHHKALLEIRNSLQPFANETSRNTSEVNPQMLQDLQAAGFDEDMVIQALQKTNNRSIEAAIEFISKMSYQDPRREQMSAAAARPINASLKPGSMQQSVNRKQSWKGSKESLVPQRHGPPLGESVVYRSESPNSQTDVGKPLSGSGITAFAQGHPSNGQRVNPPPPPQVRSVTPPPPPRGQTPPPRGTTPPPPSWEPNSQTKRYSGNMEYMISRISPVPPGAWQEGYPPPPVNTSPLNPPNQGQRGISSVPVGRQPIIMPSSNKFNFPPGRPGIQNGSGQTDFMIHQNVVPAGAVNRQPPPPYPLTPTNGQSPSALQTGGSTAAPSYTNGNIPPSVMVPNRNSHNMELYNISVPGLQTTWPQSSSAPAQSSTSTGHEIPTWQPNIPVRSNSFNNPLGNRTSHSANSQPSATTVTAITPAPIQQPVKSIRVLKPELQTALAPTHPSWIPQPIQSVQPSPFPEGTTSNMTVMPPVAEAPNYQGPPPPYPKHLLHQNPSVPPYESINKSNKEDQLSLPKEDESEKSYENVDSGDKEKKQITTSPITVRKNKKDEERRESRIQSYSPQAFKFFMEQHVENVLKSHQQRLHRKKQLENEMMRVGLSQDAQDQMRKMLCQKESNYIRLKRAKMDKSMFVKIKTLGIGAFGEVCLARKVDTKALYATKTLRKKDVLLRNQVAHVKAERDILAEADNEWVVRLYYSFQDKDNLYFVMDYIPGGDMMSLLIRMGIFPENLARFYIAELTCAVESVHKMGFIHRDIKPDNILIDRDGHIKLTDFGLCTGFRWTHDSKYYQSGDHPRQDSMDFSNEWGDPSNCRCGDRLKPLERRAARQHQRCLAHSLVGTPNYIAPEVLLRTGYTQLCDWWSVGVILFEMLVGQPPFLAQTPLETQMKVINWQTSLHIPPQAKLSPEASDLIIKLCRGPEDRLGKNGADEIKAHPFFKTIDFSSDLRQQSASYIPKITHPTDTSNFDPVDPDKLWSDDNEEENVNDTLNGWYKNGKHPEHAFYEFTFRRFFDDNGYPYNYPKPIEYEYINSQGLEQQSDEDDQHTGSEIKNRDLVSSPGLYRLSAAKGTRNAQARRSSPASVGPAQPASGARTPSGVLVPGASPRVRRSRRGHPGTGRGSREKSFLLLQCGFFKFLISRSIAGVWCRWNQQRGVVGAGQGPRSSSGASLGPAPPPGGGRFPSSFGLHRSGFALTVPCCVPPVPGLRLQGLHLNMSLLMISENVKLAREYALLGNYDSAMVYYQGVLDQMNKYLYSVKDAYLQQKWQQVWQEINVEAKHVKDIMKTLESFKLDSTPLKAAQHELPASEGEVWSLPVPVERRPSPGPRKRQSSQNSDPKPHSNRPSTTVRVHRPSTHNLLHNDRGKAVRCREKKEQNKGREEKNKSPAAVTEPETNKFDSAGYDKDLVEALERDIISQNPNVRWDDIADLVEAKKLLKEAVVLPMWMPEFFKGIRRPWKGVLMVGPPGTGKTLLAKAVATECKTTFFNVSSSTLTSKYRGESEKLVRLLFEMARFYSPATIFIDEIDSICSRRGTSEEHEASRRVKAELLVQMDGVGGASENDDPSKMVMVLAATNFPWDIDEALRRRLEKRIYIPLPSAKGREELLRISLRELELADDVDLASIAENMEGYSGADITNVCRDASLMAMRRRIEGLTPEEIRNLSREEMHMPTTMEDFEMALKKVSKSVSAADIERYEKWIFEFGSC</sequence>
<evidence type="ECO:0000313" key="27">
    <source>
        <dbReference type="EMBL" id="ELK09635.1"/>
    </source>
</evidence>
<dbReference type="GO" id="GO:0030496">
    <property type="term" value="C:midbody"/>
    <property type="evidence" value="ECO:0007669"/>
    <property type="project" value="UniProtKB-SubCell"/>
</dbReference>
<dbReference type="InterPro" id="IPR009060">
    <property type="entry name" value="UBA-like_sf"/>
</dbReference>
<dbReference type="SUPFAM" id="SSF56112">
    <property type="entry name" value="Protein kinase-like (PK-like)"/>
    <property type="match status" value="1"/>
</dbReference>
<comment type="similarity">
    <text evidence="4">Belongs to the protein kinase superfamily. AGC Ser/Thr protein kinase family.</text>
</comment>
<evidence type="ECO:0000256" key="22">
    <source>
        <dbReference type="HAMAP-Rule" id="MF_03023"/>
    </source>
</evidence>
<dbReference type="Gene3D" id="1.10.8.60">
    <property type="match status" value="1"/>
</dbReference>
<feature type="region of interest" description="Disordered" evidence="23">
    <location>
        <begin position="335"/>
        <end position="376"/>
    </location>
</feature>
<organism evidence="27 28">
    <name type="scientific">Pteropus alecto</name>
    <name type="common">Black flying fox</name>
    <dbReference type="NCBI Taxonomy" id="9402"/>
    <lineage>
        <taxon>Eukaryota</taxon>
        <taxon>Metazoa</taxon>
        <taxon>Chordata</taxon>
        <taxon>Craniata</taxon>
        <taxon>Vertebrata</taxon>
        <taxon>Euteleostomi</taxon>
        <taxon>Mammalia</taxon>
        <taxon>Eutheria</taxon>
        <taxon>Laurasiatheria</taxon>
        <taxon>Chiroptera</taxon>
        <taxon>Yinpterochiroptera</taxon>
        <taxon>Pteropodoidea</taxon>
        <taxon>Pteropodidae</taxon>
        <taxon>Pteropodinae</taxon>
        <taxon>Pteropus</taxon>
    </lineage>
</organism>
<keyword evidence="19 22" id="KW-0131">Cell cycle</keyword>
<dbReference type="InterPro" id="IPR017892">
    <property type="entry name" value="Pkinase_C"/>
</dbReference>
<feature type="compositionally biased region" description="Polar residues" evidence="23">
    <location>
        <begin position="136"/>
        <end position="148"/>
    </location>
</feature>
<comment type="catalytic activity">
    <reaction evidence="21">
        <text>L-seryl-[protein] + ATP = O-phospho-L-seryl-[protein] + ADP + H(+)</text>
        <dbReference type="Rhea" id="RHEA:17989"/>
        <dbReference type="Rhea" id="RHEA-COMP:9863"/>
        <dbReference type="Rhea" id="RHEA-COMP:11604"/>
        <dbReference type="ChEBI" id="CHEBI:15378"/>
        <dbReference type="ChEBI" id="CHEBI:29999"/>
        <dbReference type="ChEBI" id="CHEBI:30616"/>
        <dbReference type="ChEBI" id="CHEBI:83421"/>
        <dbReference type="ChEBI" id="CHEBI:456216"/>
        <dbReference type="EC" id="2.7.11.1"/>
    </reaction>
</comment>
<evidence type="ECO:0000259" key="26">
    <source>
        <dbReference type="PROSITE" id="PS51285"/>
    </source>
</evidence>
<dbReference type="FunFam" id="3.40.50.300:FF:000159">
    <property type="entry name" value="Katanin p60 ATPase-containing subunit A1"/>
    <property type="match status" value="1"/>
</dbReference>
<dbReference type="GO" id="GO:0008017">
    <property type="term" value="F:microtubule binding"/>
    <property type="evidence" value="ECO:0007669"/>
    <property type="project" value="UniProtKB-UniRule"/>
</dbReference>
<proteinExistence type="inferred from homology"/>
<dbReference type="eggNOG" id="KOG0608">
    <property type="taxonomic scope" value="Eukaryota"/>
</dbReference>
<keyword evidence="11" id="KW-0479">Metal-binding</keyword>
<dbReference type="Gene3D" id="1.10.8.10">
    <property type="entry name" value="DNA helicase RuvA subunit, C-terminal domain"/>
    <property type="match status" value="1"/>
</dbReference>
<evidence type="ECO:0000256" key="7">
    <source>
        <dbReference type="ARBA" id="ARBA00022553"/>
    </source>
</evidence>
<feature type="compositionally biased region" description="Polar residues" evidence="23">
    <location>
        <begin position="1372"/>
        <end position="1389"/>
    </location>
</feature>
<dbReference type="Pfam" id="PF17862">
    <property type="entry name" value="AAA_lid_3"/>
    <property type="match status" value="1"/>
</dbReference>
<evidence type="ECO:0000313" key="28">
    <source>
        <dbReference type="Proteomes" id="UP000010552"/>
    </source>
</evidence>
<feature type="region of interest" description="Disordered" evidence="23">
    <location>
        <begin position="128"/>
        <end position="244"/>
    </location>
</feature>
<evidence type="ECO:0000256" key="14">
    <source>
        <dbReference type="ARBA" id="ARBA00022777"/>
    </source>
</evidence>
<evidence type="ECO:0000256" key="23">
    <source>
        <dbReference type="SAM" id="MobiDB-lite"/>
    </source>
</evidence>
<evidence type="ECO:0000256" key="20">
    <source>
        <dbReference type="ARBA" id="ARBA00047899"/>
    </source>
</evidence>
<evidence type="ECO:0000256" key="5">
    <source>
        <dbReference type="ARBA" id="ARBA00022490"/>
    </source>
</evidence>
<accession>L5KDJ5</accession>
<dbReference type="InterPro" id="IPR000961">
    <property type="entry name" value="AGC-kinase_C"/>
</dbReference>
<dbReference type="InParanoid" id="L5KDJ5"/>
<dbReference type="InterPro" id="IPR048612">
    <property type="entry name" value="KTNA1_AAA_dom"/>
</dbReference>
<evidence type="ECO:0000256" key="19">
    <source>
        <dbReference type="ARBA" id="ARBA00023306"/>
    </source>
</evidence>
<feature type="compositionally biased region" description="Basic and acidic residues" evidence="23">
    <location>
        <begin position="590"/>
        <end position="599"/>
    </location>
</feature>
<dbReference type="PROSITE" id="PS51285">
    <property type="entry name" value="AGC_KINASE_CTER"/>
    <property type="match status" value="1"/>
</dbReference>
<feature type="compositionally biased region" description="Basic and acidic residues" evidence="23">
    <location>
        <begin position="548"/>
        <end position="578"/>
    </location>
</feature>
<feature type="region of interest" description="Disordered" evidence="23">
    <location>
        <begin position="1108"/>
        <end position="1163"/>
    </location>
</feature>
<dbReference type="GO" id="GO:0005524">
    <property type="term" value="F:ATP binding"/>
    <property type="evidence" value="ECO:0007669"/>
    <property type="project" value="UniProtKB-KW"/>
</dbReference>
<dbReference type="PROSITE" id="PS50030">
    <property type="entry name" value="UBA"/>
    <property type="match status" value="1"/>
</dbReference>
<keyword evidence="22" id="KW-0832">Ubl conjugation</keyword>
<dbReference type="PROSITE" id="PS00674">
    <property type="entry name" value="AAA"/>
    <property type="match status" value="1"/>
</dbReference>
<comment type="activity regulation">
    <text evidence="22">ATPase activity is stimulated by microtubules, which promote homooligomerization. ATP-dependent microtubule severing is stimulated by interaction with KATNB1.</text>
</comment>
<evidence type="ECO:0000256" key="1">
    <source>
        <dbReference type="ARBA" id="ARBA00001946"/>
    </source>
</evidence>
<dbReference type="Pfam" id="PF09336">
    <property type="entry name" value="Vps4_C"/>
    <property type="match status" value="1"/>
</dbReference>
<dbReference type="InterPro" id="IPR042706">
    <property type="entry name" value="LATS1_STKc"/>
</dbReference>
<dbReference type="EC" id="5.6.1.1" evidence="22"/>
<dbReference type="InterPro" id="IPR003593">
    <property type="entry name" value="AAA+_ATPase"/>
</dbReference>
<evidence type="ECO:0000256" key="3">
    <source>
        <dbReference type="ARBA" id="ARBA00004300"/>
    </source>
</evidence>
<keyword evidence="6" id="KW-0723">Serine/threonine-protein kinase</keyword>
<dbReference type="InterPro" id="IPR041569">
    <property type="entry name" value="AAA_lid_3"/>
</dbReference>
<dbReference type="STRING" id="9402.L5KDJ5"/>
<feature type="domain" description="AGC-kinase C-terminal" evidence="26">
    <location>
        <begin position="980"/>
        <end position="1059"/>
    </location>
</feature>
<feature type="compositionally biased region" description="Low complexity" evidence="23">
    <location>
        <begin position="403"/>
        <end position="416"/>
    </location>
</feature>
<feature type="compositionally biased region" description="Basic and acidic residues" evidence="23">
    <location>
        <begin position="1400"/>
        <end position="1425"/>
    </location>
</feature>
<feature type="domain" description="UBA" evidence="25">
    <location>
        <begin position="69"/>
        <end position="110"/>
    </location>
</feature>
<dbReference type="GO" id="GO:0046872">
    <property type="term" value="F:metal ion binding"/>
    <property type="evidence" value="ECO:0007669"/>
    <property type="project" value="UniProtKB-KW"/>
</dbReference>
<dbReference type="InterPro" id="IPR050304">
    <property type="entry name" value="MT-severing_AAA_ATPase"/>
</dbReference>